<evidence type="ECO:0000313" key="1">
    <source>
        <dbReference type="EMBL" id="CAB4123849.1"/>
    </source>
</evidence>
<dbReference type="InterPro" id="IPR011747">
    <property type="entry name" value="CHP02241"/>
</dbReference>
<dbReference type="PANTHER" id="PTHR38009:SF1">
    <property type="entry name" value="CONSERVED HYPOTHETICAL PHAGE TAIL PROTEIN"/>
    <property type="match status" value="1"/>
</dbReference>
<accession>A0A6J5KUM3</accession>
<sequence length="204" mass="22231">MATIINNRSTLETDPIRNFRFLVTFYPLGNGGGWLKTAPSKVVVGFTSVSGLSVTTDSIPYREGGYNTTVHQIPGQTTFAPISLQRGVVLGTSQHWDWMRKLFATVQGGGTAGQAENFRADIEIEVLSHPIPGSGGSNTQLTSANYKDHVAMRFRVYNAWPTSVAYSDLNAGDNAIFVEQITLVHEGFDVNWAKDLTTSATPFN</sequence>
<organism evidence="1">
    <name type="scientific">uncultured Caudovirales phage</name>
    <dbReference type="NCBI Taxonomy" id="2100421"/>
    <lineage>
        <taxon>Viruses</taxon>
        <taxon>Duplodnaviria</taxon>
        <taxon>Heunggongvirae</taxon>
        <taxon>Uroviricota</taxon>
        <taxon>Caudoviricetes</taxon>
        <taxon>Peduoviridae</taxon>
        <taxon>Maltschvirus</taxon>
        <taxon>Maltschvirus maltsch</taxon>
    </lineage>
</organism>
<dbReference type="GO" id="GO:0005198">
    <property type="term" value="F:structural molecule activity"/>
    <property type="evidence" value="ECO:0007669"/>
    <property type="project" value="InterPro"/>
</dbReference>
<proteinExistence type="predicted"/>
<dbReference type="PANTHER" id="PTHR38009">
    <property type="entry name" value="CONSERVED HYPOTHETICAL PHAGE TAIL PROTEIN"/>
    <property type="match status" value="1"/>
</dbReference>
<gene>
    <name evidence="1" type="ORF">UFOVP45_39</name>
</gene>
<reference evidence="1" key="1">
    <citation type="submission" date="2020-04" db="EMBL/GenBank/DDBJ databases">
        <authorList>
            <person name="Chiriac C."/>
            <person name="Salcher M."/>
            <person name="Ghai R."/>
            <person name="Kavagutti S V."/>
        </authorList>
    </citation>
    <scope>NUCLEOTIDE SEQUENCE</scope>
</reference>
<evidence type="ECO:0008006" key="2">
    <source>
        <dbReference type="Google" id="ProtNLM"/>
    </source>
</evidence>
<name>A0A6J5KUM3_9CAUD</name>
<dbReference type="InterPro" id="IPR010667">
    <property type="entry name" value="Phage_T4_Gp19"/>
</dbReference>
<dbReference type="EMBL" id="LR796175">
    <property type="protein sequence ID" value="CAB4123849.1"/>
    <property type="molecule type" value="Genomic_DNA"/>
</dbReference>
<dbReference type="Pfam" id="PF06841">
    <property type="entry name" value="Phage_T4_gp19"/>
    <property type="match status" value="1"/>
</dbReference>
<dbReference type="NCBIfam" id="TIGR02241">
    <property type="entry name" value="conserved hypothetical phage tail region protein"/>
    <property type="match status" value="1"/>
</dbReference>
<protein>
    <recommendedName>
        <fullName evidence="2">Tail tube protein</fullName>
    </recommendedName>
</protein>